<dbReference type="AlphaFoldDB" id="A0A840I7J2"/>
<dbReference type="RefSeq" id="WP_183337846.1">
    <property type="nucleotide sequence ID" value="NZ_JACHNU010000001.1"/>
</dbReference>
<dbReference type="Pfam" id="PF12840">
    <property type="entry name" value="HTH_20"/>
    <property type="match status" value="1"/>
</dbReference>
<dbReference type="InterPro" id="IPR036388">
    <property type="entry name" value="WH-like_DNA-bd_sf"/>
</dbReference>
<name>A0A840I7J2_9ACTN</name>
<evidence type="ECO:0000313" key="3">
    <source>
        <dbReference type="Proteomes" id="UP000585272"/>
    </source>
</evidence>
<feature type="region of interest" description="Disordered" evidence="1">
    <location>
        <begin position="64"/>
        <end position="86"/>
    </location>
</feature>
<sequence>MDVPIRPGDPLAQPTRARVFALLAELRRRASTEELAERLRLHPNGVRSHLERLHDAGLVVRERERQARGRPRDAWAISPDAQPGGDPPTGYAQLARWLVRSLTATGAGVRDVEATGRRIGRDLAAAAAGDDDLRGEQRMHDALVALGFQPARERGPGDHVTYRLRNCPYREAVRERQPLVCGLHRGLTRGMLDALDPQTKLAGFVPKDPDTAGCLIELRRRGGAAGG</sequence>
<gene>
    <name evidence="2" type="ORF">BDZ31_000055</name>
</gene>
<dbReference type="InterPro" id="IPR036390">
    <property type="entry name" value="WH_DNA-bd_sf"/>
</dbReference>
<evidence type="ECO:0000313" key="2">
    <source>
        <dbReference type="EMBL" id="MBB4660482.1"/>
    </source>
</evidence>
<dbReference type="SUPFAM" id="SSF46785">
    <property type="entry name" value="Winged helix' DNA-binding domain"/>
    <property type="match status" value="1"/>
</dbReference>
<protein>
    <submittedName>
        <fullName evidence="2">Putative ArsR family transcriptional regulator</fullName>
    </submittedName>
</protein>
<dbReference type="CDD" id="cd00090">
    <property type="entry name" value="HTH_ARSR"/>
    <property type="match status" value="1"/>
</dbReference>
<organism evidence="2 3">
    <name type="scientific">Conexibacter arvalis</name>
    <dbReference type="NCBI Taxonomy" id="912552"/>
    <lineage>
        <taxon>Bacteria</taxon>
        <taxon>Bacillati</taxon>
        <taxon>Actinomycetota</taxon>
        <taxon>Thermoleophilia</taxon>
        <taxon>Solirubrobacterales</taxon>
        <taxon>Conexibacteraceae</taxon>
        <taxon>Conexibacter</taxon>
    </lineage>
</organism>
<dbReference type="EMBL" id="JACHNU010000001">
    <property type="protein sequence ID" value="MBB4660482.1"/>
    <property type="molecule type" value="Genomic_DNA"/>
</dbReference>
<reference evidence="2 3" key="1">
    <citation type="submission" date="2020-08" db="EMBL/GenBank/DDBJ databases">
        <title>Genomic Encyclopedia of Archaeal and Bacterial Type Strains, Phase II (KMG-II): from individual species to whole genera.</title>
        <authorList>
            <person name="Goeker M."/>
        </authorList>
    </citation>
    <scope>NUCLEOTIDE SEQUENCE [LARGE SCALE GENOMIC DNA]</scope>
    <source>
        <strain evidence="2 3">DSM 23288</strain>
    </source>
</reference>
<comment type="caution">
    <text evidence="2">The sequence shown here is derived from an EMBL/GenBank/DDBJ whole genome shotgun (WGS) entry which is preliminary data.</text>
</comment>
<dbReference type="InterPro" id="IPR011991">
    <property type="entry name" value="ArsR-like_HTH"/>
</dbReference>
<dbReference type="Gene3D" id="1.10.10.10">
    <property type="entry name" value="Winged helix-like DNA-binding domain superfamily/Winged helix DNA-binding domain"/>
    <property type="match status" value="1"/>
</dbReference>
<accession>A0A840I7J2</accession>
<keyword evidence="3" id="KW-1185">Reference proteome</keyword>
<feature type="compositionally biased region" description="Basic and acidic residues" evidence="1">
    <location>
        <begin position="64"/>
        <end position="73"/>
    </location>
</feature>
<proteinExistence type="predicted"/>
<dbReference type="Proteomes" id="UP000585272">
    <property type="component" value="Unassembled WGS sequence"/>
</dbReference>
<evidence type="ECO:0000256" key="1">
    <source>
        <dbReference type="SAM" id="MobiDB-lite"/>
    </source>
</evidence>